<dbReference type="eggNOG" id="COG0463">
    <property type="taxonomic scope" value="Bacteria"/>
</dbReference>
<sequence>MNIPITILTPAYNKGKTIERTYQSLLNQTVFDFEWVLINDGSTDDTLDIIKTFQTDKFPIRFTDKQNEGLNRTFNLGVKQAHGDLILRLDPDDYLTEDTVEKVLQYKKILDTNPHLCSIVFLTKFSTGEIVGYHPYTELHQTNFTDYRIIDKAKGDRLEVVKREVFLEFPMPEIQGEKFCLESYMWQQIAEKYDAIYVPEAIYIREYNEASITSNLAKVLSDNPIGTMLTYSQYIKILSKKKKQGAKVNFEIFKNGINYFRFAFHSHRPLSEILKGVSASVALLCFPAACLLYIIDAMDINLVYNILFFLRKNRPVKHK</sequence>
<comment type="caution">
    <text evidence="2">The sequence shown here is derived from an EMBL/GenBank/DDBJ whole genome shotgun (WGS) entry which is preliminary data.</text>
</comment>
<dbReference type="CDD" id="cd00761">
    <property type="entry name" value="Glyco_tranf_GTA_type"/>
    <property type="match status" value="1"/>
</dbReference>
<dbReference type="OrthoDB" id="9810303at2"/>
<dbReference type="Proteomes" id="UP000004394">
    <property type="component" value="Unassembled WGS sequence"/>
</dbReference>
<gene>
    <name evidence="2" type="ORF">HMPREF0658_1456</name>
</gene>
<reference evidence="2" key="1">
    <citation type="submission" date="2010-07" db="EMBL/GenBank/DDBJ databases">
        <authorList>
            <person name="Muzny D."/>
            <person name="Qin X."/>
            <person name="Deng J."/>
            <person name="Jiang H."/>
            <person name="Liu Y."/>
            <person name="Qu J."/>
            <person name="Song X.-Z."/>
            <person name="Zhang L."/>
            <person name="Thornton R."/>
            <person name="Coyle M."/>
            <person name="Francisco L."/>
            <person name="Jackson L."/>
            <person name="Javaid M."/>
            <person name="Korchina V."/>
            <person name="Kovar C."/>
            <person name="Mata R."/>
            <person name="Mathew T."/>
            <person name="Ngo R."/>
            <person name="Nguyen L."/>
            <person name="Nguyen N."/>
            <person name="Okwuonu G."/>
            <person name="Ongeri F."/>
            <person name="Pham C."/>
            <person name="Simmons D."/>
            <person name="Wilczek-Boney K."/>
            <person name="Hale W."/>
            <person name="Jakkamsetti A."/>
            <person name="Pham P."/>
            <person name="Ruth R."/>
            <person name="San Lucas F."/>
            <person name="Warren J."/>
            <person name="Zhang J."/>
            <person name="Zhao Z."/>
            <person name="Zhou C."/>
            <person name="Zhu D."/>
            <person name="Lee S."/>
            <person name="Bess C."/>
            <person name="Blankenburg K."/>
            <person name="Forbes L."/>
            <person name="Fu Q."/>
            <person name="Gubbala S."/>
            <person name="Hirani K."/>
            <person name="Jayaseelan J.C."/>
            <person name="Lara F."/>
            <person name="Munidasa M."/>
            <person name="Palculict T."/>
            <person name="Patil S."/>
            <person name="Pu L.-L."/>
            <person name="Saada N."/>
            <person name="Tang L."/>
            <person name="Weissenberger G."/>
            <person name="Zhu Y."/>
            <person name="Hemphill L."/>
            <person name="Shang Y."/>
            <person name="Youmans B."/>
            <person name="Ayvaz T."/>
            <person name="Ross M."/>
            <person name="Santibanez J."/>
            <person name="Aqrawi P."/>
            <person name="Gross S."/>
            <person name="Joshi V."/>
            <person name="Fowler G."/>
            <person name="Nazareth L."/>
            <person name="Reid J."/>
            <person name="Worley K."/>
            <person name="Petrosino J."/>
            <person name="Highlander S."/>
            <person name="Gibbs R."/>
        </authorList>
    </citation>
    <scope>NUCLEOTIDE SEQUENCE [LARGE SCALE GENOMIC DNA]</scope>
    <source>
        <strain evidence="2">DSM 16973</strain>
    </source>
</reference>
<dbReference type="InterPro" id="IPR050834">
    <property type="entry name" value="Glycosyltransf_2"/>
</dbReference>
<proteinExistence type="predicted"/>
<keyword evidence="2" id="KW-0808">Transferase</keyword>
<dbReference type="EMBL" id="AEEI01000049">
    <property type="protein sequence ID" value="EFM01621.1"/>
    <property type="molecule type" value="Genomic_DNA"/>
</dbReference>
<dbReference type="InterPro" id="IPR001173">
    <property type="entry name" value="Glyco_trans_2-like"/>
</dbReference>
<dbReference type="SUPFAM" id="SSF53448">
    <property type="entry name" value="Nucleotide-diphospho-sugar transferases"/>
    <property type="match status" value="1"/>
</dbReference>
<evidence type="ECO:0000313" key="2">
    <source>
        <dbReference type="EMBL" id="EFM01621.1"/>
    </source>
</evidence>
<dbReference type="BioCyc" id="PMAR862515-HMP:GMOO-1479-MONOMER"/>
<organism evidence="2 3">
    <name type="scientific">Hoylesella marshii DSM 16973 = JCM 13450</name>
    <dbReference type="NCBI Taxonomy" id="862515"/>
    <lineage>
        <taxon>Bacteria</taxon>
        <taxon>Pseudomonadati</taxon>
        <taxon>Bacteroidota</taxon>
        <taxon>Bacteroidia</taxon>
        <taxon>Bacteroidales</taxon>
        <taxon>Prevotellaceae</taxon>
        <taxon>Hoylesella</taxon>
    </lineage>
</organism>
<dbReference type="Gene3D" id="3.90.550.10">
    <property type="entry name" value="Spore Coat Polysaccharide Biosynthesis Protein SpsA, Chain A"/>
    <property type="match status" value="1"/>
</dbReference>
<dbReference type="AlphaFoldDB" id="E0NTF4"/>
<dbReference type="STRING" id="862515.HMPREF0658_1456"/>
<evidence type="ECO:0000313" key="3">
    <source>
        <dbReference type="Proteomes" id="UP000004394"/>
    </source>
</evidence>
<dbReference type="InterPro" id="IPR029044">
    <property type="entry name" value="Nucleotide-diphossugar_trans"/>
</dbReference>
<keyword evidence="2" id="KW-0328">Glycosyltransferase</keyword>
<dbReference type="HOGENOM" id="CLU_074336_0_0_10"/>
<accession>E0NTF4</accession>
<dbReference type="Pfam" id="PF00535">
    <property type="entry name" value="Glycos_transf_2"/>
    <property type="match status" value="1"/>
</dbReference>
<keyword evidence="3" id="KW-1185">Reference proteome</keyword>
<dbReference type="PANTHER" id="PTHR43685:SF11">
    <property type="entry name" value="GLYCOSYLTRANSFERASE TAGX-RELATED"/>
    <property type="match status" value="1"/>
</dbReference>
<feature type="domain" description="Glycosyltransferase 2-like" evidence="1">
    <location>
        <begin position="6"/>
        <end position="115"/>
    </location>
</feature>
<protein>
    <submittedName>
        <fullName evidence="2">Glycosyltransferase, group 2 family protein</fullName>
        <ecNumber evidence="2">2.4.-.-</ecNumber>
    </submittedName>
</protein>
<dbReference type="EC" id="2.4.-.-" evidence="2"/>
<dbReference type="PANTHER" id="PTHR43685">
    <property type="entry name" value="GLYCOSYLTRANSFERASE"/>
    <property type="match status" value="1"/>
</dbReference>
<dbReference type="RefSeq" id="WP_006949570.1">
    <property type="nucleotide sequence ID" value="NZ_BAJI01000002.1"/>
</dbReference>
<dbReference type="GO" id="GO:0016757">
    <property type="term" value="F:glycosyltransferase activity"/>
    <property type="evidence" value="ECO:0007669"/>
    <property type="project" value="UniProtKB-KW"/>
</dbReference>
<evidence type="ECO:0000259" key="1">
    <source>
        <dbReference type="Pfam" id="PF00535"/>
    </source>
</evidence>
<name>E0NTF4_9BACT</name>